<dbReference type="AlphaFoldDB" id="A0A7X0SNV8"/>
<dbReference type="Pfam" id="PF22725">
    <property type="entry name" value="GFO_IDH_MocA_C3"/>
    <property type="match status" value="1"/>
</dbReference>
<dbReference type="GO" id="GO:0000166">
    <property type="term" value="F:nucleotide binding"/>
    <property type="evidence" value="ECO:0007669"/>
    <property type="project" value="InterPro"/>
</dbReference>
<evidence type="ECO:0000259" key="2">
    <source>
        <dbReference type="Pfam" id="PF01408"/>
    </source>
</evidence>
<evidence type="ECO:0000313" key="4">
    <source>
        <dbReference type="EMBL" id="MBB6733452.1"/>
    </source>
</evidence>
<dbReference type="EMBL" id="JACJVO010000027">
    <property type="protein sequence ID" value="MBB6733452.1"/>
    <property type="molecule type" value="Genomic_DNA"/>
</dbReference>
<evidence type="ECO:0000259" key="3">
    <source>
        <dbReference type="Pfam" id="PF22725"/>
    </source>
</evidence>
<dbReference type="GO" id="GO:0016491">
    <property type="term" value="F:oxidoreductase activity"/>
    <property type="evidence" value="ECO:0007669"/>
    <property type="project" value="UniProtKB-KW"/>
</dbReference>
<dbReference type="InterPro" id="IPR050463">
    <property type="entry name" value="Gfo/Idh/MocA_oxidrdct_glycsds"/>
</dbReference>
<reference evidence="4 5" key="1">
    <citation type="submission" date="2020-08" db="EMBL/GenBank/DDBJ databases">
        <title>Cohnella phylogeny.</title>
        <authorList>
            <person name="Dunlap C."/>
        </authorList>
    </citation>
    <scope>NUCLEOTIDE SEQUENCE [LARGE SCALE GENOMIC DNA]</scope>
    <source>
        <strain evidence="4 5">CBP 2801</strain>
    </source>
</reference>
<dbReference type="Gene3D" id="3.40.50.720">
    <property type="entry name" value="NAD(P)-binding Rossmann-like Domain"/>
    <property type="match status" value="1"/>
</dbReference>
<name>A0A7X0SNV8_9BACL</name>
<sequence>MAKLRVGMIGYEHVHADFRSKALSEMEEVEIVAVADSDRTRGEAAAARYGGDRYDDYRKVLERKDIDFVFIHSANGDHKEMVLETAAAGKSLFCEKPMATSAADALTMTEAVERAGVRHTLGFCSRFIPEAERAKEVIASGLIGRMISLRGVIGLAGIAEIGCPDYMTDWMVDPVRGGGGALIDEGAHAIDLLRWYGGDISAVSSMTANIDKPQLRVEDNAATALQFANGALGTLNTLWSLHIDVGMRNTLELYGTEGTILLELTSKHPKLQVYSEHLGGLANGSWFEPHIKPKEAEPHDYQGWPTHAQHYKREVTDIIGCLREDRPFRANFRDGLHVAEATEAGYRSARERRWISLGER</sequence>
<protein>
    <submittedName>
        <fullName evidence="4">Gfo/Idh/MocA family oxidoreductase</fullName>
    </submittedName>
</protein>
<evidence type="ECO:0000313" key="5">
    <source>
        <dbReference type="Proteomes" id="UP000564644"/>
    </source>
</evidence>
<comment type="caution">
    <text evidence="4">The sequence shown here is derived from an EMBL/GenBank/DDBJ whole genome shotgun (WGS) entry which is preliminary data.</text>
</comment>
<dbReference type="Proteomes" id="UP000564644">
    <property type="component" value="Unassembled WGS sequence"/>
</dbReference>
<keyword evidence="1" id="KW-0560">Oxidoreductase</keyword>
<dbReference type="InterPro" id="IPR000683">
    <property type="entry name" value="Gfo/Idh/MocA-like_OxRdtase_N"/>
</dbReference>
<feature type="domain" description="Gfo/Idh/MocA-like oxidoreductase N-terminal" evidence="2">
    <location>
        <begin position="4"/>
        <end position="122"/>
    </location>
</feature>
<dbReference type="PANTHER" id="PTHR43818">
    <property type="entry name" value="BCDNA.GH03377"/>
    <property type="match status" value="1"/>
</dbReference>
<dbReference type="Gene3D" id="3.30.360.10">
    <property type="entry name" value="Dihydrodipicolinate Reductase, domain 2"/>
    <property type="match status" value="1"/>
</dbReference>
<keyword evidence="5" id="KW-1185">Reference proteome</keyword>
<evidence type="ECO:0000256" key="1">
    <source>
        <dbReference type="ARBA" id="ARBA00023002"/>
    </source>
</evidence>
<feature type="domain" description="GFO/IDH/MocA-like oxidoreductase" evidence="3">
    <location>
        <begin position="133"/>
        <end position="260"/>
    </location>
</feature>
<accession>A0A7X0SNV8</accession>
<dbReference type="SUPFAM" id="SSF51735">
    <property type="entry name" value="NAD(P)-binding Rossmann-fold domains"/>
    <property type="match status" value="1"/>
</dbReference>
<dbReference type="RefSeq" id="WP_185131112.1">
    <property type="nucleotide sequence ID" value="NZ_JACJVO010000027.1"/>
</dbReference>
<dbReference type="InterPro" id="IPR055170">
    <property type="entry name" value="GFO_IDH_MocA-like_dom"/>
</dbReference>
<dbReference type="SUPFAM" id="SSF55347">
    <property type="entry name" value="Glyceraldehyde-3-phosphate dehydrogenase-like, C-terminal domain"/>
    <property type="match status" value="1"/>
</dbReference>
<organism evidence="4 5">
    <name type="scientific">Cohnella zeiphila</name>
    <dbReference type="NCBI Taxonomy" id="2761120"/>
    <lineage>
        <taxon>Bacteria</taxon>
        <taxon>Bacillati</taxon>
        <taxon>Bacillota</taxon>
        <taxon>Bacilli</taxon>
        <taxon>Bacillales</taxon>
        <taxon>Paenibacillaceae</taxon>
        <taxon>Cohnella</taxon>
    </lineage>
</organism>
<gene>
    <name evidence="4" type="ORF">H7C18_21235</name>
</gene>
<dbReference type="InterPro" id="IPR036291">
    <property type="entry name" value="NAD(P)-bd_dom_sf"/>
</dbReference>
<dbReference type="Pfam" id="PF01408">
    <property type="entry name" value="GFO_IDH_MocA"/>
    <property type="match status" value="1"/>
</dbReference>
<proteinExistence type="predicted"/>
<dbReference type="PANTHER" id="PTHR43818:SF11">
    <property type="entry name" value="BCDNA.GH03377"/>
    <property type="match status" value="1"/>
</dbReference>